<dbReference type="RefSeq" id="WP_008750179.1">
    <property type="nucleotide sequence ID" value="NZ_GL622296.1"/>
</dbReference>
<comment type="caution">
    <text evidence="2">The sequence shown here is derived from an EMBL/GenBank/DDBJ whole genome shotgun (WGS) entry which is preliminary data.</text>
</comment>
<accession>E6LKC3</accession>
<dbReference type="PANTHER" id="PTHR42160">
    <property type="entry name" value="URACIL-DNA GLYCOSYLASE SUPERFAMILY PROTEIN"/>
    <property type="match status" value="1"/>
</dbReference>
<organism evidence="2 3">
    <name type="scientific">Lachnoanaerobaculum saburreum DSM 3986</name>
    <dbReference type="NCBI Taxonomy" id="887325"/>
    <lineage>
        <taxon>Bacteria</taxon>
        <taxon>Bacillati</taxon>
        <taxon>Bacillota</taxon>
        <taxon>Clostridia</taxon>
        <taxon>Lachnospirales</taxon>
        <taxon>Lachnospiraceae</taxon>
        <taxon>Lachnoanaerobaculum</taxon>
    </lineage>
</organism>
<evidence type="ECO:0000313" key="2">
    <source>
        <dbReference type="EMBL" id="EFU77763.1"/>
    </source>
</evidence>
<dbReference type="InterPro" id="IPR036895">
    <property type="entry name" value="Uracil-DNA_glycosylase-like_sf"/>
</dbReference>
<dbReference type="SMART" id="SM00986">
    <property type="entry name" value="UDG"/>
    <property type="match status" value="1"/>
</dbReference>
<dbReference type="Pfam" id="PF03167">
    <property type="entry name" value="UDG"/>
    <property type="match status" value="1"/>
</dbReference>
<dbReference type="Gene3D" id="3.40.470.10">
    <property type="entry name" value="Uracil-DNA glycosylase-like domain"/>
    <property type="match status" value="1"/>
</dbReference>
<evidence type="ECO:0000259" key="1">
    <source>
        <dbReference type="SMART" id="SM00986"/>
    </source>
</evidence>
<sequence length="199" mass="23172">MFSENVQKIFDEIMADKENREFTEAGIKPLFCAPQNARVMIVGQAPGIKAQEAGKYWFDKSGDRLREWLGVDKKTFYESDVFAVIPMDFYYPGKGKSGDLPPRKDFAPKWHPRLLQEMPNIDLIILIGQYAQKYYLGDREKSNLTETVKAYKEYLPRLLPLVHPSPRNLIWLKKNPWFEKEVVPMLQAKIKGYLNSIKL</sequence>
<dbReference type="CDD" id="cd10033">
    <property type="entry name" value="UDG_like"/>
    <property type="match status" value="1"/>
</dbReference>
<gene>
    <name evidence="2" type="ORF">HMPREF0381_0408</name>
</gene>
<dbReference type="InterPro" id="IPR005122">
    <property type="entry name" value="Uracil-DNA_glycosylase-like"/>
</dbReference>
<feature type="domain" description="Uracil-DNA glycosylase-like" evidence="1">
    <location>
        <begin position="30"/>
        <end position="187"/>
    </location>
</feature>
<dbReference type="Proteomes" id="UP000003434">
    <property type="component" value="Unassembled WGS sequence"/>
</dbReference>
<reference evidence="2 3" key="1">
    <citation type="submission" date="2010-12" db="EMBL/GenBank/DDBJ databases">
        <authorList>
            <person name="Muzny D."/>
            <person name="Qin X."/>
            <person name="Deng J."/>
            <person name="Jiang H."/>
            <person name="Liu Y."/>
            <person name="Qu J."/>
            <person name="Song X.-Z."/>
            <person name="Zhang L."/>
            <person name="Thornton R."/>
            <person name="Coyle M."/>
            <person name="Francisco L."/>
            <person name="Jackson L."/>
            <person name="Javaid M."/>
            <person name="Korchina V."/>
            <person name="Kovar C."/>
            <person name="Mata R."/>
            <person name="Mathew T."/>
            <person name="Ngo R."/>
            <person name="Nguyen L."/>
            <person name="Nguyen N."/>
            <person name="Okwuonu G."/>
            <person name="Ongeri F."/>
            <person name="Pham C."/>
            <person name="Simmons D."/>
            <person name="Wilczek-Boney K."/>
            <person name="Hale W."/>
            <person name="Jakkamsetti A."/>
            <person name="Pham P."/>
            <person name="Ruth R."/>
            <person name="San Lucas F."/>
            <person name="Warren J."/>
            <person name="Zhang J."/>
            <person name="Zhao Z."/>
            <person name="Zhou C."/>
            <person name="Zhu D."/>
            <person name="Lee S."/>
            <person name="Bess C."/>
            <person name="Blankenburg K."/>
            <person name="Forbes L."/>
            <person name="Fu Q."/>
            <person name="Gubbala S."/>
            <person name="Hirani K."/>
            <person name="Jayaseelan J.C."/>
            <person name="Lara F."/>
            <person name="Munidasa M."/>
            <person name="Palculict T."/>
            <person name="Patil S."/>
            <person name="Pu L.-L."/>
            <person name="Saada N."/>
            <person name="Tang L."/>
            <person name="Weissenberger G."/>
            <person name="Zhu Y."/>
            <person name="Hemphill L."/>
            <person name="Shang Y."/>
            <person name="Youmans B."/>
            <person name="Ayvaz T."/>
            <person name="Ross M."/>
            <person name="Santibanez J."/>
            <person name="Aqrawi P."/>
            <person name="Gross S."/>
            <person name="Joshi V."/>
            <person name="Fowler G."/>
            <person name="Nazareth L."/>
            <person name="Reid J."/>
            <person name="Worley K."/>
            <person name="Petrosino J."/>
            <person name="Highlander S."/>
            <person name="Gibbs R."/>
        </authorList>
    </citation>
    <scope>NUCLEOTIDE SEQUENCE [LARGE SCALE GENOMIC DNA]</scope>
    <source>
        <strain evidence="2 3">DSM 3986</strain>
    </source>
</reference>
<evidence type="ECO:0000313" key="3">
    <source>
        <dbReference type="Proteomes" id="UP000003434"/>
    </source>
</evidence>
<dbReference type="AlphaFoldDB" id="E6LKC3"/>
<dbReference type="EMBL" id="AEPW01000008">
    <property type="protein sequence ID" value="EFU77763.1"/>
    <property type="molecule type" value="Genomic_DNA"/>
</dbReference>
<dbReference type="InterPro" id="IPR047124">
    <property type="entry name" value="HI_0220.2"/>
</dbReference>
<dbReference type="HOGENOM" id="CLU_075800_0_0_9"/>
<name>E6LKC3_9FIRM</name>
<dbReference type="eggNOG" id="COG1573">
    <property type="taxonomic scope" value="Bacteria"/>
</dbReference>
<protein>
    <submittedName>
        <fullName evidence="2">Uracil-DNA glycosylase family protein</fullName>
    </submittedName>
</protein>
<dbReference type="PANTHER" id="PTHR42160:SF1">
    <property type="entry name" value="URACIL-DNA GLYCOSYLASE SUPERFAMILY PROTEIN"/>
    <property type="match status" value="1"/>
</dbReference>
<dbReference type="SMART" id="SM00987">
    <property type="entry name" value="UreE_C"/>
    <property type="match status" value="1"/>
</dbReference>
<dbReference type="SUPFAM" id="SSF52141">
    <property type="entry name" value="Uracil-DNA glycosylase-like"/>
    <property type="match status" value="1"/>
</dbReference>
<proteinExistence type="predicted"/>